<evidence type="ECO:0000313" key="3">
    <source>
        <dbReference type="Proteomes" id="UP000268093"/>
    </source>
</evidence>
<dbReference type="Proteomes" id="UP000268093">
    <property type="component" value="Unassembled WGS sequence"/>
</dbReference>
<evidence type="ECO:0000256" key="1">
    <source>
        <dbReference type="SAM" id="SignalP"/>
    </source>
</evidence>
<dbReference type="Gene3D" id="2.70.50.70">
    <property type="match status" value="1"/>
</dbReference>
<dbReference type="PANTHER" id="PTHR36182">
    <property type="entry name" value="PROTEIN, PUTATIVE (AFU_ORTHOLOGUE AFUA_6G10930)-RELATED"/>
    <property type="match status" value="1"/>
</dbReference>
<dbReference type="PANTHER" id="PTHR36182:SF1">
    <property type="entry name" value="PROTEIN, PUTATIVE (AFU_ORTHOLOGUE AFUA_6G10930)-RELATED"/>
    <property type="match status" value="1"/>
</dbReference>
<organism evidence="2 3">
    <name type="scientific">Jimgerdemannia flammicorona</name>
    <dbReference type="NCBI Taxonomy" id="994334"/>
    <lineage>
        <taxon>Eukaryota</taxon>
        <taxon>Fungi</taxon>
        <taxon>Fungi incertae sedis</taxon>
        <taxon>Mucoromycota</taxon>
        <taxon>Mucoromycotina</taxon>
        <taxon>Endogonomycetes</taxon>
        <taxon>Endogonales</taxon>
        <taxon>Endogonaceae</taxon>
        <taxon>Jimgerdemannia</taxon>
    </lineage>
</organism>
<gene>
    <name evidence="2" type="ORF">BC936DRAFT_146809</name>
</gene>
<dbReference type="EMBL" id="RBNI01005658">
    <property type="protein sequence ID" value="RUP46558.1"/>
    <property type="molecule type" value="Genomic_DNA"/>
</dbReference>
<comment type="caution">
    <text evidence="2">The sequence shown here is derived from an EMBL/GenBank/DDBJ whole genome shotgun (WGS) entry which is preliminary data.</text>
</comment>
<keyword evidence="3" id="KW-1185">Reference proteome</keyword>
<dbReference type="OrthoDB" id="2342176at2759"/>
<proteinExistence type="predicted"/>
<reference evidence="2 3" key="1">
    <citation type="journal article" date="2018" name="New Phytol.">
        <title>Phylogenomics of Endogonaceae and evolution of mycorrhizas within Mucoromycota.</title>
        <authorList>
            <person name="Chang Y."/>
            <person name="Desiro A."/>
            <person name="Na H."/>
            <person name="Sandor L."/>
            <person name="Lipzen A."/>
            <person name="Clum A."/>
            <person name="Barry K."/>
            <person name="Grigoriev I.V."/>
            <person name="Martin F.M."/>
            <person name="Stajich J.E."/>
            <person name="Smith M.E."/>
            <person name="Bonito G."/>
            <person name="Spatafora J.W."/>
        </authorList>
    </citation>
    <scope>NUCLEOTIDE SEQUENCE [LARGE SCALE GENOMIC DNA]</scope>
    <source>
        <strain evidence="2 3">GMNB39</strain>
    </source>
</reference>
<dbReference type="AlphaFoldDB" id="A0A433D6R4"/>
<evidence type="ECO:0000313" key="2">
    <source>
        <dbReference type="EMBL" id="RUP46558.1"/>
    </source>
</evidence>
<feature type="chain" id="PRO_5019353720" evidence="1">
    <location>
        <begin position="24"/>
        <end position="328"/>
    </location>
</feature>
<name>A0A433D6R4_9FUNG</name>
<accession>A0A433D6R4</accession>
<protein>
    <submittedName>
        <fullName evidence="2">Uncharacterized protein</fullName>
    </submittedName>
</protein>
<sequence length="328" mass="35651">MTKLTALIIVFIALSSYTTPTSAHLRIRDPPTRRSPESSYYNQHKCISNNLASPVGFQGKFPYPCRGFARGPALKTWTAGQQIKVEIDPNANHHGGHCELAISYDEKNFAVVYQAFDRCLANCVTGNRAGCTITATLPASLPASKNAILAWSWIAREGNREYFHGCSDIEIKTTKKAKRAAKKGYTGKKMLVANYPGYPTIFEFNNTYNGAELYKRQPSITIAPSKNEKAAKITASAGGCPLPAFDMGDVSKLPKKLPVPNTPCKGNEPARCLHPEDPGLNGLLFIACDGTSWQQGSLSGGLKCVETEKGMMGYSLSAGDLKDDNNYN</sequence>
<keyword evidence="1" id="KW-0732">Signal</keyword>
<feature type="signal peptide" evidence="1">
    <location>
        <begin position="1"/>
        <end position="23"/>
    </location>
</feature>